<proteinExistence type="predicted"/>
<feature type="region of interest" description="Disordered" evidence="1">
    <location>
        <begin position="200"/>
        <end position="224"/>
    </location>
</feature>
<dbReference type="OrthoDB" id="448649at2759"/>
<dbReference type="PANTHER" id="PTHR19316:SF18">
    <property type="entry name" value="HSP70-BINDING PROTEIN 1"/>
    <property type="match status" value="1"/>
</dbReference>
<dbReference type="Proteomes" id="UP000076632">
    <property type="component" value="Unassembled WGS sequence"/>
</dbReference>
<dbReference type="PANTHER" id="PTHR19316">
    <property type="entry name" value="PROTEIN FOLDING REGULATOR"/>
    <property type="match status" value="1"/>
</dbReference>
<dbReference type="InterPro" id="IPR011989">
    <property type="entry name" value="ARM-like"/>
</dbReference>
<reference evidence="3 4" key="1">
    <citation type="journal article" date="2016" name="Fungal Biol.">
        <title>The genome of Xylona heveae provides a window into fungal endophytism.</title>
        <authorList>
            <person name="Gazis R."/>
            <person name="Kuo A."/>
            <person name="Riley R."/>
            <person name="LaButti K."/>
            <person name="Lipzen A."/>
            <person name="Lin J."/>
            <person name="Amirebrahimi M."/>
            <person name="Hesse C.N."/>
            <person name="Spatafora J.W."/>
            <person name="Henrissat B."/>
            <person name="Hainaut M."/>
            <person name="Grigoriev I.V."/>
            <person name="Hibbett D.S."/>
        </authorList>
    </citation>
    <scope>NUCLEOTIDE SEQUENCE [LARGE SCALE GENOMIC DNA]</scope>
    <source>
        <strain evidence="3 4">TC161</strain>
    </source>
</reference>
<dbReference type="InterPro" id="IPR016024">
    <property type="entry name" value="ARM-type_fold"/>
</dbReference>
<protein>
    <recommendedName>
        <fullName evidence="5">Nucleotide exchange factor SIL1</fullName>
    </recommendedName>
</protein>
<feature type="region of interest" description="Disordered" evidence="1">
    <location>
        <begin position="531"/>
        <end position="558"/>
    </location>
</feature>
<feature type="signal peptide" evidence="2">
    <location>
        <begin position="1"/>
        <end position="23"/>
    </location>
</feature>
<dbReference type="STRING" id="1328760.A0A161TD96"/>
<dbReference type="EMBL" id="KV407457">
    <property type="protein sequence ID" value="KZF23797.1"/>
    <property type="molecule type" value="Genomic_DNA"/>
</dbReference>
<keyword evidence="4" id="KW-1185">Reference proteome</keyword>
<dbReference type="SUPFAM" id="SSF48371">
    <property type="entry name" value="ARM repeat"/>
    <property type="match status" value="1"/>
</dbReference>
<organism evidence="3 4">
    <name type="scientific">Xylona heveae (strain CBS 132557 / TC161)</name>
    <dbReference type="NCBI Taxonomy" id="1328760"/>
    <lineage>
        <taxon>Eukaryota</taxon>
        <taxon>Fungi</taxon>
        <taxon>Dikarya</taxon>
        <taxon>Ascomycota</taxon>
        <taxon>Pezizomycotina</taxon>
        <taxon>Xylonomycetes</taxon>
        <taxon>Xylonales</taxon>
        <taxon>Xylonaceae</taxon>
        <taxon>Xylona</taxon>
    </lineage>
</organism>
<dbReference type="Gene3D" id="1.25.10.10">
    <property type="entry name" value="Leucine-rich Repeat Variant"/>
    <property type="match status" value="1"/>
</dbReference>
<feature type="region of interest" description="Disordered" evidence="1">
    <location>
        <begin position="372"/>
        <end position="428"/>
    </location>
</feature>
<evidence type="ECO:0008006" key="5">
    <source>
        <dbReference type="Google" id="ProtNLM"/>
    </source>
</evidence>
<sequence length="592" mass="63318">MRLSSSLSILSLLLFASFSNASSQEPSVHSGKASDNDIICHPSPEGAVPTCYPRVFQPTEDFQTIHDDQHIPAGIHLRMNLETGKKEGRINTDMDADPSSDQDGVVRMTLDESTNNRAVAVIANEDDDYESGIGSGAEQIQPVLGQVHKDEQHKSMLEKSGKKPPSYSNDGKIKPAPPESEEHDIFNVAVETVLGETKTVESSLPLSSSSSSPSSSSSAYSDDHLIPEGENIMSALDQLEELAHSIYWGHRLLSSQDTVFSLLTLMQSSPDANIRANAALVLGSAVQNNPAGLTALVNHFGNVSHESSSTSSSGSSYSSYTSTSSNPTVQLLSFLLDALSAEKDTKVAEKIVYFLSSLSRGSGVLASSPFFSSSTSSSFSSSSSSPSSDASDSSDSSFSESSFSSSSESSSSYSSSSSSSDTEDPSLSPETLSILNRLLPIFDAAHTRPDDGRERLRGRISTFVNDVVEALVEAQPRLTELSETAETAEAVDDTEPAILVPSISSPDEQDKVLYEWCHALQTAYTSYLSPSESELESESQRHEASGAGEAAGKNVFRFKQNDERTTSLPMARLTEGIKALRGYCPVDLHTLS</sequence>
<dbReference type="GO" id="GO:0000774">
    <property type="term" value="F:adenyl-nucleotide exchange factor activity"/>
    <property type="evidence" value="ECO:0007669"/>
    <property type="project" value="TreeGrafter"/>
</dbReference>
<dbReference type="GO" id="GO:0005783">
    <property type="term" value="C:endoplasmic reticulum"/>
    <property type="evidence" value="ECO:0007669"/>
    <property type="project" value="TreeGrafter"/>
</dbReference>
<evidence type="ECO:0000256" key="1">
    <source>
        <dbReference type="SAM" id="MobiDB-lite"/>
    </source>
</evidence>
<accession>A0A161TD96</accession>
<keyword evidence="2" id="KW-0732">Signal</keyword>
<feature type="compositionally biased region" description="Basic and acidic residues" evidence="1">
    <location>
        <begin position="149"/>
        <end position="161"/>
    </location>
</feature>
<name>A0A161TD96_XYLHT</name>
<dbReference type="RefSeq" id="XP_018189352.1">
    <property type="nucleotide sequence ID" value="XM_018329033.1"/>
</dbReference>
<dbReference type="InterPro" id="IPR050693">
    <property type="entry name" value="Hsp70_NEF-Inhibitors"/>
</dbReference>
<evidence type="ECO:0000313" key="3">
    <source>
        <dbReference type="EMBL" id="KZF23797.1"/>
    </source>
</evidence>
<evidence type="ECO:0000256" key="2">
    <source>
        <dbReference type="SAM" id="SignalP"/>
    </source>
</evidence>
<feature type="chain" id="PRO_5007826981" description="Nucleotide exchange factor SIL1" evidence="2">
    <location>
        <begin position="24"/>
        <end position="592"/>
    </location>
</feature>
<dbReference type="GeneID" id="28894170"/>
<dbReference type="AlphaFoldDB" id="A0A161TD96"/>
<feature type="region of interest" description="Disordered" evidence="1">
    <location>
        <begin position="149"/>
        <end position="182"/>
    </location>
</feature>
<gene>
    <name evidence="3" type="ORF">L228DRAFT_124332</name>
</gene>
<dbReference type="InParanoid" id="A0A161TD96"/>
<evidence type="ECO:0000313" key="4">
    <source>
        <dbReference type="Proteomes" id="UP000076632"/>
    </source>
</evidence>
<feature type="compositionally biased region" description="Low complexity" evidence="1">
    <location>
        <begin position="202"/>
        <end position="218"/>
    </location>
</feature>